<organism evidence="1 2">
    <name type="scientific">Metschnikowia aff. pulcherrima</name>
    <dbReference type="NCBI Taxonomy" id="2163413"/>
    <lineage>
        <taxon>Eukaryota</taxon>
        <taxon>Fungi</taxon>
        <taxon>Dikarya</taxon>
        <taxon>Ascomycota</taxon>
        <taxon>Saccharomycotina</taxon>
        <taxon>Pichiomycetes</taxon>
        <taxon>Metschnikowiaceae</taxon>
        <taxon>Metschnikowia</taxon>
    </lineage>
</organism>
<gene>
    <name evidence="1" type="ORF">METSCH_G02310</name>
</gene>
<evidence type="ECO:0000313" key="2">
    <source>
        <dbReference type="Proteomes" id="UP000292447"/>
    </source>
</evidence>
<reference evidence="2" key="1">
    <citation type="submission" date="2019-03" db="EMBL/GenBank/DDBJ databases">
        <title>Snf2 controls pulcherriminic acid biosynthesis and connects pigmentation and antifungal activity of the yeast Metschnikowia pulcherrima.</title>
        <authorList>
            <person name="Gore-Lloyd D."/>
            <person name="Sumann I."/>
            <person name="Brachmann A.O."/>
            <person name="Schneeberger K."/>
            <person name="Ortiz-Merino R.A."/>
            <person name="Moreno-Beltran M."/>
            <person name="Schlaefli M."/>
            <person name="Kirner P."/>
            <person name="Santos Kron A."/>
            <person name="Wolfe K.H."/>
            <person name="Piel J."/>
            <person name="Ahrens C.H."/>
            <person name="Henk D."/>
            <person name="Freimoser F.M."/>
        </authorList>
    </citation>
    <scope>NUCLEOTIDE SEQUENCE [LARGE SCALE GENOMIC DNA]</scope>
    <source>
        <strain evidence="2">APC 1.2</strain>
    </source>
</reference>
<proteinExistence type="predicted"/>
<dbReference type="Proteomes" id="UP000292447">
    <property type="component" value="Chromosome VII"/>
</dbReference>
<dbReference type="AlphaFoldDB" id="A0A4P6XXY5"/>
<evidence type="ECO:0000313" key="1">
    <source>
        <dbReference type="EMBL" id="QBM91188.1"/>
    </source>
</evidence>
<protein>
    <submittedName>
        <fullName evidence="1">Uncharacterized protein</fullName>
    </submittedName>
</protein>
<keyword evidence="2" id="KW-1185">Reference proteome</keyword>
<dbReference type="EMBL" id="CP034462">
    <property type="protein sequence ID" value="QBM91188.1"/>
    <property type="molecule type" value="Genomic_DNA"/>
</dbReference>
<accession>A0A4P6XXY5</accession>
<sequence>MEKDTGSKQNRKYLAKDSALTSYNIREQGATTVTPFMRDKCRTASFGSTGAGVPRRIVKTQIRARFRSRATMTLNLVLKFNCVIFSFSAESEPMPFLVDSSLSKYYIFANHDNLLIDVAASFFFRINFPPSYTLMERRYLLFLRILPDESGAKRTDLHRCQVIHVRRRDPKNNPAHVSTKRDICEATLLQASKLIDSSKKK</sequence>
<name>A0A4P6XXY5_9ASCO</name>